<comment type="caution">
    <text evidence="1">The sequence shown here is derived from an EMBL/GenBank/DDBJ whole genome shotgun (WGS) entry which is preliminary data.</text>
</comment>
<evidence type="ECO:0000313" key="2">
    <source>
        <dbReference type="Proteomes" id="UP001195483"/>
    </source>
</evidence>
<sequence length="137" mass="14835">MKVSPHKKAAVSRNRSPRRGAMFDFKIRYTVIQTVSRTNRKKLTPNSISRMPGFNPEYCATASSVGNSSKKAKSQLITRGSACRNSVLSSSLPIDASETITRSDVQSHPVNTGLMWSALKPLPAKRAAKNCGSNSPA</sequence>
<dbReference type="EMBL" id="JAEAOA010001795">
    <property type="protein sequence ID" value="KAK3575725.1"/>
    <property type="molecule type" value="Genomic_DNA"/>
</dbReference>
<proteinExistence type="predicted"/>
<protein>
    <submittedName>
        <fullName evidence="1">Uncharacterized protein</fullName>
    </submittedName>
</protein>
<keyword evidence="2" id="KW-1185">Reference proteome</keyword>
<reference evidence="1" key="1">
    <citation type="journal article" date="2021" name="Genome Biol. Evol.">
        <title>A High-Quality Reference Genome for a Parasitic Bivalve with Doubly Uniparental Inheritance (Bivalvia: Unionida).</title>
        <authorList>
            <person name="Smith C.H."/>
        </authorList>
    </citation>
    <scope>NUCLEOTIDE SEQUENCE</scope>
    <source>
        <strain evidence="1">CHS0354</strain>
    </source>
</reference>
<name>A0AAE0RM93_9BIVA</name>
<accession>A0AAE0RM93</accession>
<reference evidence="1" key="2">
    <citation type="journal article" date="2021" name="Genome Biol. Evol.">
        <title>Developing a high-quality reference genome for a parasitic bivalve with doubly uniparental inheritance (Bivalvia: Unionida).</title>
        <authorList>
            <person name="Smith C.H."/>
        </authorList>
    </citation>
    <scope>NUCLEOTIDE SEQUENCE</scope>
    <source>
        <strain evidence="1">CHS0354</strain>
        <tissue evidence="1">Mantle</tissue>
    </source>
</reference>
<reference evidence="1" key="3">
    <citation type="submission" date="2023-05" db="EMBL/GenBank/DDBJ databases">
        <authorList>
            <person name="Smith C.H."/>
        </authorList>
    </citation>
    <scope>NUCLEOTIDE SEQUENCE</scope>
    <source>
        <strain evidence="1">CHS0354</strain>
        <tissue evidence="1">Mantle</tissue>
    </source>
</reference>
<dbReference type="Proteomes" id="UP001195483">
    <property type="component" value="Unassembled WGS sequence"/>
</dbReference>
<dbReference type="AlphaFoldDB" id="A0AAE0RM93"/>
<evidence type="ECO:0000313" key="1">
    <source>
        <dbReference type="EMBL" id="KAK3575725.1"/>
    </source>
</evidence>
<gene>
    <name evidence="1" type="ORF">CHS0354_030057</name>
</gene>
<organism evidence="1 2">
    <name type="scientific">Potamilus streckersoni</name>
    <dbReference type="NCBI Taxonomy" id="2493646"/>
    <lineage>
        <taxon>Eukaryota</taxon>
        <taxon>Metazoa</taxon>
        <taxon>Spiralia</taxon>
        <taxon>Lophotrochozoa</taxon>
        <taxon>Mollusca</taxon>
        <taxon>Bivalvia</taxon>
        <taxon>Autobranchia</taxon>
        <taxon>Heteroconchia</taxon>
        <taxon>Palaeoheterodonta</taxon>
        <taxon>Unionida</taxon>
        <taxon>Unionoidea</taxon>
        <taxon>Unionidae</taxon>
        <taxon>Ambleminae</taxon>
        <taxon>Lampsilini</taxon>
        <taxon>Potamilus</taxon>
    </lineage>
</organism>